<dbReference type="AlphaFoldDB" id="A0A645FV22"/>
<sequence>MLGLQQQEREREFVPHRLCTDDYNNDDHRFGNGNHDVVEHPIHTGSIESCRLDNLHGNRCIIRCHDIGAEGPEICHPDKNQAQIVVNQMQLSTDLENLD</sequence>
<organism evidence="1">
    <name type="scientific">bioreactor metagenome</name>
    <dbReference type="NCBI Taxonomy" id="1076179"/>
    <lineage>
        <taxon>unclassified sequences</taxon>
        <taxon>metagenomes</taxon>
        <taxon>ecological metagenomes</taxon>
    </lineage>
</organism>
<dbReference type="EMBL" id="VSSQ01065692">
    <property type="protein sequence ID" value="MPN18378.1"/>
    <property type="molecule type" value="Genomic_DNA"/>
</dbReference>
<proteinExistence type="predicted"/>
<comment type="caution">
    <text evidence="1">The sequence shown here is derived from an EMBL/GenBank/DDBJ whole genome shotgun (WGS) entry which is preliminary data.</text>
</comment>
<name>A0A645FV22_9ZZZZ</name>
<reference evidence="1" key="1">
    <citation type="submission" date="2019-08" db="EMBL/GenBank/DDBJ databases">
        <authorList>
            <person name="Kucharzyk K."/>
            <person name="Murdoch R.W."/>
            <person name="Higgins S."/>
            <person name="Loffler F."/>
        </authorList>
    </citation>
    <scope>NUCLEOTIDE SEQUENCE</scope>
</reference>
<evidence type="ECO:0000313" key="1">
    <source>
        <dbReference type="EMBL" id="MPN18378.1"/>
    </source>
</evidence>
<protein>
    <submittedName>
        <fullName evidence="1">Uncharacterized protein</fullName>
    </submittedName>
</protein>
<gene>
    <name evidence="1" type="ORF">SDC9_165738</name>
</gene>
<accession>A0A645FV22</accession>